<feature type="compositionally biased region" description="Basic and acidic residues" evidence="1">
    <location>
        <begin position="57"/>
        <end position="67"/>
    </location>
</feature>
<evidence type="ECO:0000256" key="2">
    <source>
        <dbReference type="SAM" id="SignalP"/>
    </source>
</evidence>
<keyword evidence="2" id="KW-0732">Signal</keyword>
<accession>A0A8M8V3X0</accession>
<evidence type="ECO:0000313" key="3">
    <source>
        <dbReference type="Proteomes" id="UP000504604"/>
    </source>
</evidence>
<gene>
    <name evidence="4" type="primary">LOC110012935</name>
</gene>
<dbReference type="RefSeq" id="XP_020553773.1">
    <property type="nucleotide sequence ID" value="XM_020698114.1"/>
</dbReference>
<name>A0A8M8V3X0_SESIN</name>
<evidence type="ECO:0000256" key="1">
    <source>
        <dbReference type="SAM" id="MobiDB-lite"/>
    </source>
</evidence>
<protein>
    <submittedName>
        <fullName evidence="4">Uncharacterized protein LOC110012935</fullName>
    </submittedName>
</protein>
<dbReference type="PANTHER" id="PTHR34961">
    <property type="entry name" value="TRANSMEMBRANE PROTEIN"/>
    <property type="match status" value="1"/>
</dbReference>
<sequence length="142" mass="15549">MSVVSFFLLLVLCFSFHACNARILRASVSSDLTKEFQYSNSTKNDEKLNPGSSSTKPDGKNPVRDAPGDIAMEVDKMNGGYDHAAGKRHFKEKSDRVKGSEGGESESLSSVSRRVAHRKSGGKEPGFNLDYLPPRTHPPVHN</sequence>
<dbReference type="AlphaFoldDB" id="A0A8M8V3X0"/>
<keyword evidence="3" id="KW-1185">Reference proteome</keyword>
<dbReference type="KEGG" id="sind:110012935"/>
<feature type="compositionally biased region" description="Basic and acidic residues" evidence="1">
    <location>
        <begin position="92"/>
        <end position="101"/>
    </location>
</feature>
<dbReference type="GeneID" id="110012935"/>
<feature type="region of interest" description="Disordered" evidence="1">
    <location>
        <begin position="38"/>
        <end position="142"/>
    </location>
</feature>
<dbReference type="PANTHER" id="PTHR34961:SF1">
    <property type="entry name" value="ROOT MERISTEM GROWTH FACTOR 10"/>
    <property type="match status" value="1"/>
</dbReference>
<reference evidence="4" key="1">
    <citation type="submission" date="2025-08" db="UniProtKB">
        <authorList>
            <consortium name="RefSeq"/>
        </authorList>
    </citation>
    <scope>IDENTIFICATION</scope>
</reference>
<dbReference type="OrthoDB" id="1750653at2759"/>
<dbReference type="InterPro" id="IPR053313">
    <property type="entry name" value="RGF"/>
</dbReference>
<organism evidence="3 4">
    <name type="scientific">Sesamum indicum</name>
    <name type="common">Oriental sesame</name>
    <name type="synonym">Sesamum orientale</name>
    <dbReference type="NCBI Taxonomy" id="4182"/>
    <lineage>
        <taxon>Eukaryota</taxon>
        <taxon>Viridiplantae</taxon>
        <taxon>Streptophyta</taxon>
        <taxon>Embryophyta</taxon>
        <taxon>Tracheophyta</taxon>
        <taxon>Spermatophyta</taxon>
        <taxon>Magnoliopsida</taxon>
        <taxon>eudicotyledons</taxon>
        <taxon>Gunneridae</taxon>
        <taxon>Pentapetalae</taxon>
        <taxon>asterids</taxon>
        <taxon>lamiids</taxon>
        <taxon>Lamiales</taxon>
        <taxon>Pedaliaceae</taxon>
        <taxon>Sesamum</taxon>
    </lineage>
</organism>
<feature type="signal peptide" evidence="2">
    <location>
        <begin position="1"/>
        <end position="21"/>
    </location>
</feature>
<feature type="chain" id="PRO_5035468687" evidence="2">
    <location>
        <begin position="22"/>
        <end position="142"/>
    </location>
</feature>
<evidence type="ECO:0000313" key="4">
    <source>
        <dbReference type="RefSeq" id="XP_020553773.1"/>
    </source>
</evidence>
<dbReference type="Proteomes" id="UP000504604">
    <property type="component" value="Linkage group LG11"/>
</dbReference>
<proteinExistence type="predicted"/>